<evidence type="ECO:0000256" key="1">
    <source>
        <dbReference type="SAM" id="SignalP"/>
    </source>
</evidence>
<reference evidence="4" key="1">
    <citation type="journal article" date="2019" name="Int. J. Syst. Evol. Microbiol.">
        <title>The Global Catalogue of Microorganisms (GCM) 10K type strain sequencing project: providing services to taxonomists for standard genome sequencing and annotation.</title>
        <authorList>
            <consortium name="The Broad Institute Genomics Platform"/>
            <consortium name="The Broad Institute Genome Sequencing Center for Infectious Disease"/>
            <person name="Wu L."/>
            <person name="Ma J."/>
        </authorList>
    </citation>
    <scope>NUCLEOTIDE SEQUENCE [LARGE SCALE GENOMIC DNA]</scope>
    <source>
        <strain evidence="4">KCTC 42498</strain>
    </source>
</reference>
<dbReference type="RefSeq" id="WP_377503448.1">
    <property type="nucleotide sequence ID" value="NZ_JBHULU010000004.1"/>
</dbReference>
<evidence type="ECO:0000259" key="2">
    <source>
        <dbReference type="Pfam" id="PF18962"/>
    </source>
</evidence>
<dbReference type="EMBL" id="JBHULU010000004">
    <property type="protein sequence ID" value="MFD2512989.1"/>
    <property type="molecule type" value="Genomic_DNA"/>
</dbReference>
<dbReference type="InterPro" id="IPR026444">
    <property type="entry name" value="Secre_tail"/>
</dbReference>
<gene>
    <name evidence="3" type="ORF">ACFSRY_03860</name>
</gene>
<proteinExistence type="predicted"/>
<sequence length="756" mass="80642">MRTPLRIFSALLLIVGLLSQISAWAGTATISSTLNGKAGVKANQQTPFNVIIDQGDVPDGTTGKIVFQLTGDQVATQATLLDLEYSLDGTNWTEVPVNENGMATINEVAVDDQTIAFRALFSAVGSYNYTLKLMNATTEEVLTTVNESVVVAFTEPTVNTTLDVYPYLIINQEYLFHPFVTAGDRAGEMVNMKIALANPAQAQNIQLFRASNAEATEFTPLTFDENGVITIGGMDGYPLADAKDVDENLFKAIFTAPGVYNYAFKIVRTDGVVLAEVNEVVTVSETAIGSTLGNKENLKATIPAEFTVSAASATLAPETLVFGRMTLTNPSQASEITLEMKGADGTYQEVSLGTDGTVMIGTMEGMALSSFRNLDFRITFDAPDIYNYTLELVKVEGNEVVATKTESVSVAAFRDATIVSTLNNKEDVTATIPEMFTVTTVRNDVTEGTMVRGKLILTDATQAEDVTLQVQLPNGSFMTLPINSEGVTFFGPEEGVAIANATTNFKVTFAEPGTYNYIVQLVAVDGGQVVATSTESVVVDAFQNATVASSFANADNILAGQETMFTLSTTKGDLSDKLVRFKFILNDATQANNIILENTDAAESVRLVFGADGIAYYMPAAGPVALANQAYNFTAQFNAAGSYNYTVQLIDAAAPGEVLATTNVSVEAKTTTNIKKGFEEGGFAVYPTLTTGTVRVDLVDARSATIQVLDMMGRSVAAKNNVNGIVEIDLSNVAKGTYVVKIQDGSNVNTQRVIVQ</sequence>
<dbReference type="Pfam" id="PF18962">
    <property type="entry name" value="Por_Secre_tail"/>
    <property type="match status" value="1"/>
</dbReference>
<comment type="caution">
    <text evidence="3">The sequence shown here is derived from an EMBL/GenBank/DDBJ whole genome shotgun (WGS) entry which is preliminary data.</text>
</comment>
<feature type="domain" description="Secretion system C-terminal sorting" evidence="2">
    <location>
        <begin position="685"/>
        <end position="755"/>
    </location>
</feature>
<evidence type="ECO:0000313" key="4">
    <source>
        <dbReference type="Proteomes" id="UP001597544"/>
    </source>
</evidence>
<protein>
    <submittedName>
        <fullName evidence="3">T9SS type A sorting domain-containing protein</fullName>
    </submittedName>
</protein>
<keyword evidence="1" id="KW-0732">Signal</keyword>
<keyword evidence="4" id="KW-1185">Reference proteome</keyword>
<name>A0ABW5IJ16_9BACT</name>
<feature type="chain" id="PRO_5045772870" evidence="1">
    <location>
        <begin position="26"/>
        <end position="756"/>
    </location>
</feature>
<dbReference type="Proteomes" id="UP001597544">
    <property type="component" value="Unassembled WGS sequence"/>
</dbReference>
<accession>A0ABW5IJ16</accession>
<evidence type="ECO:0000313" key="3">
    <source>
        <dbReference type="EMBL" id="MFD2512989.1"/>
    </source>
</evidence>
<dbReference type="NCBIfam" id="TIGR04183">
    <property type="entry name" value="Por_Secre_tail"/>
    <property type="match status" value="1"/>
</dbReference>
<organism evidence="3 4">
    <name type="scientific">Pontibacter locisalis</name>
    <dbReference type="NCBI Taxonomy" id="1719035"/>
    <lineage>
        <taxon>Bacteria</taxon>
        <taxon>Pseudomonadati</taxon>
        <taxon>Bacteroidota</taxon>
        <taxon>Cytophagia</taxon>
        <taxon>Cytophagales</taxon>
        <taxon>Hymenobacteraceae</taxon>
        <taxon>Pontibacter</taxon>
    </lineage>
</organism>
<feature type="signal peptide" evidence="1">
    <location>
        <begin position="1"/>
        <end position="25"/>
    </location>
</feature>